<keyword evidence="12" id="KW-0186">Copper</keyword>
<dbReference type="GO" id="GO:0016887">
    <property type="term" value="F:ATP hydrolysis activity"/>
    <property type="evidence" value="ECO:0007669"/>
    <property type="project" value="InterPro"/>
</dbReference>
<evidence type="ECO:0000259" key="18">
    <source>
        <dbReference type="Pfam" id="PF00690"/>
    </source>
</evidence>
<dbReference type="SFLD" id="SFLDS00003">
    <property type="entry name" value="Haloacid_Dehalogenase"/>
    <property type="match status" value="1"/>
</dbReference>
<dbReference type="NCBIfam" id="TIGR01494">
    <property type="entry name" value="ATPase_P-type"/>
    <property type="match status" value="2"/>
</dbReference>
<dbReference type="Pfam" id="PF00689">
    <property type="entry name" value="Cation_ATPase_C"/>
    <property type="match status" value="1"/>
</dbReference>
<dbReference type="KEGG" id="phet:94288232"/>
<dbReference type="GO" id="GO:0005388">
    <property type="term" value="F:P-type calcium transporter activity"/>
    <property type="evidence" value="ECO:0007669"/>
    <property type="project" value="TreeGrafter"/>
</dbReference>
<dbReference type="Gene3D" id="3.40.1110.10">
    <property type="entry name" value="Calcium-transporting ATPase, cytoplasmic domain N"/>
    <property type="match status" value="1"/>
</dbReference>
<evidence type="ECO:0000313" key="19">
    <source>
        <dbReference type="EMBL" id="KAG5495060.1"/>
    </source>
</evidence>
<evidence type="ECO:0000313" key="20">
    <source>
        <dbReference type="Proteomes" id="UP000674318"/>
    </source>
</evidence>
<feature type="transmembrane region" description="Helical" evidence="15">
    <location>
        <begin position="1004"/>
        <end position="1025"/>
    </location>
</feature>
<dbReference type="SFLD" id="SFLDF00027">
    <property type="entry name" value="p-type_atpase"/>
    <property type="match status" value="1"/>
</dbReference>
<dbReference type="Proteomes" id="UP000674318">
    <property type="component" value="Unassembled WGS sequence"/>
</dbReference>
<reference evidence="19 20" key="1">
    <citation type="submission" date="2021-02" db="EMBL/GenBank/DDBJ databases">
        <title>Porcisia hertigi Genome sequencing and assembly.</title>
        <authorList>
            <person name="Almutairi H."/>
            <person name="Gatherer D."/>
        </authorList>
    </citation>
    <scope>NUCLEOTIDE SEQUENCE [LARGE SCALE GENOMIC DNA]</scope>
    <source>
        <strain evidence="19 20">C119</strain>
    </source>
</reference>
<dbReference type="EC" id="7.2.2.8" evidence="2"/>
<evidence type="ECO:0000256" key="2">
    <source>
        <dbReference type="ARBA" id="ARBA00012517"/>
    </source>
</evidence>
<dbReference type="Pfam" id="PF00690">
    <property type="entry name" value="Cation_ATPase_N"/>
    <property type="match status" value="1"/>
</dbReference>
<dbReference type="InterPro" id="IPR036412">
    <property type="entry name" value="HAD-like_sf"/>
</dbReference>
<dbReference type="InterPro" id="IPR004014">
    <property type="entry name" value="ATPase_P-typ_cation-transptr_N"/>
</dbReference>
<keyword evidence="14 15" id="KW-0472">Membrane</keyword>
<dbReference type="EMBL" id="JAFJZO010000033">
    <property type="protein sequence ID" value="KAG5495060.1"/>
    <property type="molecule type" value="Genomic_DNA"/>
</dbReference>
<feature type="transmembrane region" description="Helical" evidence="15">
    <location>
        <begin position="120"/>
        <end position="138"/>
    </location>
</feature>
<dbReference type="SUPFAM" id="SSF81665">
    <property type="entry name" value="Calcium ATPase, transmembrane domain M"/>
    <property type="match status" value="1"/>
</dbReference>
<organism evidence="19 20">
    <name type="scientific">Porcisia hertigi</name>
    <dbReference type="NCBI Taxonomy" id="2761500"/>
    <lineage>
        <taxon>Eukaryota</taxon>
        <taxon>Discoba</taxon>
        <taxon>Euglenozoa</taxon>
        <taxon>Kinetoplastea</taxon>
        <taxon>Metakinetoplastina</taxon>
        <taxon>Trypanosomatida</taxon>
        <taxon>Trypanosomatidae</taxon>
        <taxon>Leishmaniinae</taxon>
        <taxon>Porcisia</taxon>
    </lineage>
</organism>
<keyword evidence="7" id="KW-0187">Copper transport</keyword>
<evidence type="ECO:0000256" key="4">
    <source>
        <dbReference type="ARBA" id="ARBA00022692"/>
    </source>
</evidence>
<dbReference type="FunFam" id="3.40.50.1000:FF:000144">
    <property type="entry name" value="copper-transporting ATPase 1 isoform X2"/>
    <property type="match status" value="1"/>
</dbReference>
<dbReference type="Gene3D" id="2.70.150.10">
    <property type="entry name" value="Calcium-transporting ATPase, cytoplasmic transduction domain A"/>
    <property type="match status" value="1"/>
</dbReference>
<dbReference type="InterPro" id="IPR044492">
    <property type="entry name" value="P_typ_ATPase_HD_dom"/>
</dbReference>
<feature type="transmembrane region" description="Helical" evidence="15">
    <location>
        <begin position="338"/>
        <end position="361"/>
    </location>
</feature>
<feature type="transmembrane region" description="Helical" evidence="15">
    <location>
        <begin position="1135"/>
        <end position="1156"/>
    </location>
</feature>
<dbReference type="GO" id="GO:0046872">
    <property type="term" value="F:metal ion binding"/>
    <property type="evidence" value="ECO:0007669"/>
    <property type="project" value="UniProtKB-KW"/>
</dbReference>
<keyword evidence="5" id="KW-0479">Metal-binding</keyword>
<comment type="caution">
    <text evidence="19">The sequence shown here is derived from an EMBL/GenBank/DDBJ whole genome shotgun (WGS) entry which is preliminary data.</text>
</comment>
<dbReference type="InterPro" id="IPR006068">
    <property type="entry name" value="ATPase_P-typ_cation-transptr_C"/>
</dbReference>
<dbReference type="PROSITE" id="PS00154">
    <property type="entry name" value="ATPASE_E1_E2"/>
    <property type="match status" value="1"/>
</dbReference>
<dbReference type="GO" id="GO:0005886">
    <property type="term" value="C:plasma membrane"/>
    <property type="evidence" value="ECO:0007669"/>
    <property type="project" value="TreeGrafter"/>
</dbReference>
<evidence type="ECO:0000256" key="5">
    <source>
        <dbReference type="ARBA" id="ARBA00022723"/>
    </source>
</evidence>
<dbReference type="GO" id="GO:0005524">
    <property type="term" value="F:ATP binding"/>
    <property type="evidence" value="ECO:0007669"/>
    <property type="project" value="UniProtKB-KW"/>
</dbReference>
<gene>
    <name evidence="19" type="ORF">JKF63_02113</name>
</gene>
<keyword evidence="13" id="KW-0406">Ion transport</keyword>
<evidence type="ECO:0000259" key="16">
    <source>
        <dbReference type="Pfam" id="PF00122"/>
    </source>
</evidence>
<keyword evidence="9" id="KW-0460">Magnesium</keyword>
<dbReference type="InterPro" id="IPR023214">
    <property type="entry name" value="HAD_sf"/>
</dbReference>
<evidence type="ECO:0000256" key="8">
    <source>
        <dbReference type="ARBA" id="ARBA00022840"/>
    </source>
</evidence>
<evidence type="ECO:0000256" key="6">
    <source>
        <dbReference type="ARBA" id="ARBA00022741"/>
    </source>
</evidence>
<dbReference type="PANTHER" id="PTHR24093:SF369">
    <property type="entry name" value="CALCIUM-TRANSPORTING ATPASE"/>
    <property type="match status" value="1"/>
</dbReference>
<dbReference type="InterPro" id="IPR059000">
    <property type="entry name" value="ATPase_P-type_domA"/>
</dbReference>
<dbReference type="AlphaFoldDB" id="A0A836I225"/>
<dbReference type="RefSeq" id="XP_067754312.1">
    <property type="nucleotide sequence ID" value="XM_067898155.1"/>
</dbReference>
<evidence type="ECO:0000259" key="17">
    <source>
        <dbReference type="Pfam" id="PF00689"/>
    </source>
</evidence>
<dbReference type="GO" id="GO:0140581">
    <property type="term" value="F:P-type monovalent copper transporter activity"/>
    <property type="evidence" value="ECO:0007669"/>
    <property type="project" value="UniProtKB-EC"/>
</dbReference>
<sequence length="1223" mass="132116">MGSEDVFGFVGGARAGRRSVGPVRLSEMVGHKRIDILMNDYNGPAGLLNELNVRSCPAGSCDVNMGSIEHRNAAIQRHELGIIASSVAERQARYGVNVLPQPPIKSIWHFFKVSIQDDRVVQILIGAALISMILGMTTPDFRTGEVDVSVGWIEGAAIFMSVIIVTAVNAVNDYRKQEQFAEMMRAEDATRRGVTVWRYVPLSSADSGGGSVAGRDGLACVALEVPSSEVVVGDVVQISSGMQLTFDAVLLSSLGPIVTDESNVTGENDEVLKQVLTDPFLISGSSVLDGSAEGVALICAVGPNSFSGEIAMSIQSTEKTNTPLQDQLESMAEIIGHLGTGAAVFTFVSLVIKELFVYFVYGRPLYAMKFFENLTTAIAIVVVAVPEGLPLSVTISLAYSMRLMMKDGNLVRHLAACETMGGATVLCTDKTGTLTAPAMRAKHIFLSGVTHVVDSAVGITGSSFVASGTEGPPMALSSHPTSLHAFSTESATRVLRHNSASPRPLSGVSAATLPPPGVEVLLDCIVANAVDPEVGRATNKTSEALLCLCPLGHHPGSHVHQRDPQFFRHTHASMLAAMQDSSRCRRFPFSSHKKMSMCMLRLPNPLAGAGSVGGRTRLYVIGAAEVIFARCTSYINNQGVPVPFTPEMRVFHEHTLTQYTESGMRAVCCAFRDVHGSVEANLWSQQSQLSENSVAVATVSELCMIAIVGLEEDVRPEVPAAIRQCFGAGLRVIMITGDATLTAINIARRCGLLHAGASSTAPAGAVMLAGNRPPRNSEALSRLPPAALALGSDSEFNTTENNESDIFVNVSPIYDKSCGGVVSGVEDNFSKNGFARTAWMRRHPPANCSPQQLIDDGYALDGETFRQLSDSELVQQYIPYLRILARATPMDKKRLLSLLRLADTNAVIAMTGDGTNDAPALKLSDVGFVMNAGSDVAKRASDIILLHDNFIGMVKATMWGRNVKDNIRKFLQFQLTVNFSACMVSFFGAIMSEQNMSPLKPVQFLWLNLIMDTLAALALATELPCESKLLSRPPESKGVPIIVPSMWFQIGFQGTFQLICQLFLLSYGSMLLSARDATKAPVFSSEWNPNAHHLSDAHVCLVFNSFVWMQIFNFFNARLLHRSDGFFSNWSHSGILLVIVGAIVTLQIIIVEFGGRIMLTVPLTAQEWFYSVFIASGTLPVGVMSRLIYARYTKRMSLRDGYPRGSMARFLHGITNGRLRGNW</sequence>
<dbReference type="SUPFAM" id="SSF81653">
    <property type="entry name" value="Calcium ATPase, transduction domain A"/>
    <property type="match status" value="1"/>
</dbReference>
<keyword evidence="20" id="KW-1185">Reference proteome</keyword>
<feature type="domain" description="P-type ATPase A" evidence="16">
    <location>
        <begin position="224"/>
        <end position="314"/>
    </location>
</feature>
<dbReference type="OrthoDB" id="3352408at2759"/>
<dbReference type="InterPro" id="IPR001757">
    <property type="entry name" value="P_typ_ATPase"/>
</dbReference>
<dbReference type="SUPFAM" id="SSF56784">
    <property type="entry name" value="HAD-like"/>
    <property type="match status" value="1"/>
</dbReference>
<proteinExistence type="predicted"/>
<evidence type="ECO:0000256" key="1">
    <source>
        <dbReference type="ARBA" id="ARBA00004127"/>
    </source>
</evidence>
<feature type="transmembrane region" description="Helical" evidence="15">
    <location>
        <begin position="150"/>
        <end position="171"/>
    </location>
</feature>
<dbReference type="InterPro" id="IPR008250">
    <property type="entry name" value="ATPase_P-typ_transduc_dom_A_sf"/>
</dbReference>
<dbReference type="SFLD" id="SFLDG00002">
    <property type="entry name" value="C1.7:_P-type_atpase_like"/>
    <property type="match status" value="1"/>
</dbReference>
<keyword evidence="8" id="KW-0067">ATP-binding</keyword>
<dbReference type="SUPFAM" id="SSF81660">
    <property type="entry name" value="Metal cation-transporting ATPase, ATP-binding domain N"/>
    <property type="match status" value="1"/>
</dbReference>
<feature type="domain" description="Cation-transporting P-type ATPase C-terminal" evidence="17">
    <location>
        <begin position="997"/>
        <end position="1186"/>
    </location>
</feature>
<dbReference type="PANTHER" id="PTHR24093">
    <property type="entry name" value="CATION TRANSPORTING ATPASE"/>
    <property type="match status" value="1"/>
</dbReference>
<feature type="transmembrane region" description="Helical" evidence="15">
    <location>
        <begin position="1046"/>
        <end position="1074"/>
    </location>
</feature>
<dbReference type="InterPro" id="IPR018303">
    <property type="entry name" value="ATPase_P-typ_P_site"/>
</dbReference>
<evidence type="ECO:0000256" key="9">
    <source>
        <dbReference type="ARBA" id="ARBA00022842"/>
    </source>
</evidence>
<keyword evidence="6" id="KW-0547">Nucleotide-binding</keyword>
<dbReference type="InterPro" id="IPR023299">
    <property type="entry name" value="ATPase_P-typ_cyto_dom_N"/>
</dbReference>
<evidence type="ECO:0000256" key="13">
    <source>
        <dbReference type="ARBA" id="ARBA00023065"/>
    </source>
</evidence>
<protein>
    <recommendedName>
        <fullName evidence="2">P-type Cu(+) transporter</fullName>
        <ecNumber evidence="2">7.2.2.8</ecNumber>
    </recommendedName>
</protein>
<dbReference type="InterPro" id="IPR023298">
    <property type="entry name" value="ATPase_P-typ_TM_dom_sf"/>
</dbReference>
<keyword evidence="11 15" id="KW-1133">Transmembrane helix</keyword>
<keyword evidence="3" id="KW-0813">Transport</keyword>
<evidence type="ECO:0000256" key="7">
    <source>
        <dbReference type="ARBA" id="ARBA00022796"/>
    </source>
</evidence>
<dbReference type="Gene3D" id="1.20.1110.10">
    <property type="entry name" value="Calcium-transporting ATPase, transmembrane domain"/>
    <property type="match status" value="2"/>
</dbReference>
<name>A0A836I225_9TRYP</name>
<keyword evidence="4 15" id="KW-0812">Transmembrane</keyword>
<feature type="transmembrane region" description="Helical" evidence="15">
    <location>
        <begin position="373"/>
        <end position="399"/>
    </location>
</feature>
<evidence type="ECO:0000256" key="14">
    <source>
        <dbReference type="ARBA" id="ARBA00023136"/>
    </source>
</evidence>
<feature type="transmembrane region" description="Helical" evidence="15">
    <location>
        <begin position="1168"/>
        <end position="1189"/>
    </location>
</feature>
<dbReference type="PRINTS" id="PR00119">
    <property type="entry name" value="CATATPASE"/>
</dbReference>
<accession>A0A836I225</accession>
<dbReference type="Gene3D" id="3.40.50.1000">
    <property type="entry name" value="HAD superfamily/HAD-like"/>
    <property type="match status" value="2"/>
</dbReference>
<dbReference type="GeneID" id="94288232"/>
<evidence type="ECO:0000256" key="3">
    <source>
        <dbReference type="ARBA" id="ARBA00022448"/>
    </source>
</evidence>
<evidence type="ECO:0000256" key="12">
    <source>
        <dbReference type="ARBA" id="ARBA00023008"/>
    </source>
</evidence>
<feature type="domain" description="Cation-transporting P-type ATPase N-terminal" evidence="18">
    <location>
        <begin position="81"/>
        <end position="131"/>
    </location>
</feature>
<comment type="subcellular location">
    <subcellularLocation>
        <location evidence="1">Endomembrane system</location>
        <topology evidence="1">Multi-pass membrane protein</topology>
    </subcellularLocation>
</comment>
<dbReference type="Pfam" id="PF13246">
    <property type="entry name" value="Cation_ATPase"/>
    <property type="match status" value="1"/>
</dbReference>
<evidence type="ECO:0000256" key="15">
    <source>
        <dbReference type="SAM" id="Phobius"/>
    </source>
</evidence>
<dbReference type="Pfam" id="PF00122">
    <property type="entry name" value="E1-E2_ATPase"/>
    <property type="match status" value="1"/>
</dbReference>
<dbReference type="GO" id="GO:0012505">
    <property type="term" value="C:endomembrane system"/>
    <property type="evidence" value="ECO:0007669"/>
    <property type="project" value="UniProtKB-SubCell"/>
</dbReference>
<evidence type="ECO:0000256" key="11">
    <source>
        <dbReference type="ARBA" id="ARBA00022989"/>
    </source>
</evidence>
<feature type="transmembrane region" description="Helical" evidence="15">
    <location>
        <begin position="970"/>
        <end position="992"/>
    </location>
</feature>
<keyword evidence="10" id="KW-1278">Translocase</keyword>
<evidence type="ECO:0000256" key="10">
    <source>
        <dbReference type="ARBA" id="ARBA00022967"/>
    </source>
</evidence>